<dbReference type="Proteomes" id="UP001472677">
    <property type="component" value="Unassembled WGS sequence"/>
</dbReference>
<sequence length="85" mass="10040">MPNYTKFLKDMVSRKTRIREFETVATTEACMADKYSNALYSEVNHANFDTVASFLVFYRIFARNDQPRQAKIHTRRMNHKEATTD</sequence>
<dbReference type="EMBL" id="JBBPBM010000014">
    <property type="protein sequence ID" value="KAK8560186.1"/>
    <property type="molecule type" value="Genomic_DNA"/>
</dbReference>
<evidence type="ECO:0000313" key="2">
    <source>
        <dbReference type="Proteomes" id="UP001472677"/>
    </source>
</evidence>
<evidence type="ECO:0000313" key="1">
    <source>
        <dbReference type="EMBL" id="KAK8560186.1"/>
    </source>
</evidence>
<keyword evidence="2" id="KW-1185">Reference proteome</keyword>
<accession>A0ABR2EG15</accession>
<protein>
    <submittedName>
        <fullName evidence="1">Uncharacterized protein</fullName>
    </submittedName>
</protein>
<proteinExistence type="predicted"/>
<reference evidence="1 2" key="1">
    <citation type="journal article" date="2024" name="G3 (Bethesda)">
        <title>Genome assembly of Hibiscus sabdariffa L. provides insights into metabolisms of medicinal natural products.</title>
        <authorList>
            <person name="Kim T."/>
        </authorList>
    </citation>
    <scope>NUCLEOTIDE SEQUENCE [LARGE SCALE GENOMIC DNA]</scope>
    <source>
        <strain evidence="1">TK-2024</strain>
        <tissue evidence="1">Old leaves</tissue>
    </source>
</reference>
<organism evidence="1 2">
    <name type="scientific">Hibiscus sabdariffa</name>
    <name type="common">roselle</name>
    <dbReference type="NCBI Taxonomy" id="183260"/>
    <lineage>
        <taxon>Eukaryota</taxon>
        <taxon>Viridiplantae</taxon>
        <taxon>Streptophyta</taxon>
        <taxon>Embryophyta</taxon>
        <taxon>Tracheophyta</taxon>
        <taxon>Spermatophyta</taxon>
        <taxon>Magnoliopsida</taxon>
        <taxon>eudicotyledons</taxon>
        <taxon>Gunneridae</taxon>
        <taxon>Pentapetalae</taxon>
        <taxon>rosids</taxon>
        <taxon>malvids</taxon>
        <taxon>Malvales</taxon>
        <taxon>Malvaceae</taxon>
        <taxon>Malvoideae</taxon>
        <taxon>Hibiscus</taxon>
    </lineage>
</organism>
<comment type="caution">
    <text evidence="1">The sequence shown here is derived from an EMBL/GenBank/DDBJ whole genome shotgun (WGS) entry which is preliminary data.</text>
</comment>
<name>A0ABR2EG15_9ROSI</name>
<gene>
    <name evidence="1" type="ORF">V6N12_012988</name>
</gene>